<evidence type="ECO:0000313" key="4">
    <source>
        <dbReference type="Proteomes" id="UP001203207"/>
    </source>
</evidence>
<feature type="domain" description="DUF8155" evidence="1">
    <location>
        <begin position="8"/>
        <end position="149"/>
    </location>
</feature>
<reference evidence="3" key="2">
    <citation type="submission" date="2022-02" db="EMBL/GenBank/DDBJ databases">
        <authorList>
            <person name="Elcheninov A.G."/>
            <person name="Sorokin D.Y."/>
            <person name="Kublanov I.V."/>
        </authorList>
    </citation>
    <scope>NUCLEOTIDE SEQUENCE</scope>
    <source>
        <strain evidence="3">AArc-St2</strain>
    </source>
</reference>
<dbReference type="EMBL" id="JAKRVX010000002">
    <property type="protein sequence ID" value="MCL9816873.1"/>
    <property type="molecule type" value="Genomic_DNA"/>
</dbReference>
<gene>
    <name evidence="3" type="ORF">AArcSt2_07950</name>
</gene>
<protein>
    <recommendedName>
        <fullName evidence="5">Peptidase M23 domain-containing protein</fullName>
    </recommendedName>
</protein>
<accession>A0AAE3FXK1</accession>
<dbReference type="Proteomes" id="UP001203207">
    <property type="component" value="Unassembled WGS sequence"/>
</dbReference>
<evidence type="ECO:0000259" key="2">
    <source>
        <dbReference type="Pfam" id="PF26483"/>
    </source>
</evidence>
<dbReference type="RefSeq" id="WP_250583747.1">
    <property type="nucleotide sequence ID" value="NZ_JAKRVX010000002.1"/>
</dbReference>
<dbReference type="AlphaFoldDB" id="A0AAE3FXK1"/>
<evidence type="ECO:0000259" key="1">
    <source>
        <dbReference type="Pfam" id="PF26482"/>
    </source>
</evidence>
<dbReference type="InterPro" id="IPR058817">
    <property type="entry name" value="DUF8155_C"/>
</dbReference>
<sequence length="294" mass="30747">MGASVEIGGSVLSRYERFSLYNSPYPAHDYGCAIDLYPGTDVARSPVSGTVIDTLSVRCPDQPYAVSHDHLIVISVDDGVTPTGTDEVVARILHVDPAVSKGDDVAIGDRLGTLVRSGFFGQWVANHIHLDFRTAAQNPYRASGSVPLTAAVDVAPIDWDGTGTVVETGPTHALLSGPTHPQPGSFAAIASDEGVALDGGLSHYGGGGILSETDHSAVSLFGTDIATVSDRDLVWNPIDILANGERITGLSLFADQTGSWGAKLVTIGQTFDVGTDVRVTIEPSEDPIRLGGRT</sequence>
<evidence type="ECO:0000313" key="3">
    <source>
        <dbReference type="EMBL" id="MCL9816873.1"/>
    </source>
</evidence>
<dbReference type="InterPro" id="IPR058468">
    <property type="entry name" value="DUF8155_N"/>
</dbReference>
<comment type="caution">
    <text evidence="3">The sequence shown here is derived from an EMBL/GenBank/DDBJ whole genome shotgun (WGS) entry which is preliminary data.</text>
</comment>
<dbReference type="InterPro" id="IPR011055">
    <property type="entry name" value="Dup_hybrid_motif"/>
</dbReference>
<keyword evidence="4" id="KW-1185">Reference proteome</keyword>
<proteinExistence type="predicted"/>
<dbReference type="Gene3D" id="2.70.70.10">
    <property type="entry name" value="Glucose Permease (Domain IIA)"/>
    <property type="match status" value="1"/>
</dbReference>
<organism evidence="3 4">
    <name type="scientific">Natronocalculus amylovorans</name>
    <dbReference type="NCBI Taxonomy" id="2917812"/>
    <lineage>
        <taxon>Archaea</taxon>
        <taxon>Methanobacteriati</taxon>
        <taxon>Methanobacteriota</taxon>
        <taxon>Stenosarchaea group</taxon>
        <taxon>Halobacteria</taxon>
        <taxon>Halobacteriales</taxon>
        <taxon>Haloferacaceae</taxon>
        <taxon>Natronocalculus</taxon>
    </lineage>
</organism>
<feature type="domain" description="DUF8155" evidence="2">
    <location>
        <begin position="156"/>
        <end position="282"/>
    </location>
</feature>
<reference evidence="3" key="1">
    <citation type="journal article" date="2022" name="Syst. Appl. Microbiol.">
        <title>Natronocalculus amylovorans gen. nov., sp. nov., and Natranaeroarchaeum aerophilus sp. nov., dominant culturable amylolytic natronoarchaea from hypersaline soda lakes in southwestern Siberia.</title>
        <authorList>
            <person name="Sorokin D.Y."/>
            <person name="Elcheninov A.G."/>
            <person name="Khizhniak T.V."/>
            <person name="Koenen M."/>
            <person name="Bale N.J."/>
            <person name="Damste J.S.S."/>
            <person name="Kublanov I.V."/>
        </authorList>
    </citation>
    <scope>NUCLEOTIDE SEQUENCE</scope>
    <source>
        <strain evidence="3">AArc-St2</strain>
    </source>
</reference>
<dbReference type="Pfam" id="PF26483">
    <property type="entry name" value="DUF8155_C"/>
    <property type="match status" value="1"/>
</dbReference>
<name>A0AAE3FXK1_9EURY</name>
<dbReference type="Pfam" id="PF26482">
    <property type="entry name" value="DUF8155"/>
    <property type="match status" value="1"/>
</dbReference>
<evidence type="ECO:0008006" key="5">
    <source>
        <dbReference type="Google" id="ProtNLM"/>
    </source>
</evidence>